<evidence type="ECO:0000256" key="2">
    <source>
        <dbReference type="SAM" id="SignalP"/>
    </source>
</evidence>
<feature type="compositionally biased region" description="Low complexity" evidence="1">
    <location>
        <begin position="209"/>
        <end position="218"/>
    </location>
</feature>
<evidence type="ECO:0000313" key="4">
    <source>
        <dbReference type="Proteomes" id="UP000319576"/>
    </source>
</evidence>
<keyword evidence="2" id="KW-0732">Signal</keyword>
<dbReference type="KEGG" id="uli:ETAA1_04690"/>
<evidence type="ECO:0008006" key="5">
    <source>
        <dbReference type="Google" id="ProtNLM"/>
    </source>
</evidence>
<organism evidence="3 4">
    <name type="scientific">Urbifossiella limnaea</name>
    <dbReference type="NCBI Taxonomy" id="2528023"/>
    <lineage>
        <taxon>Bacteria</taxon>
        <taxon>Pseudomonadati</taxon>
        <taxon>Planctomycetota</taxon>
        <taxon>Planctomycetia</taxon>
        <taxon>Gemmatales</taxon>
        <taxon>Gemmataceae</taxon>
        <taxon>Urbifossiella</taxon>
    </lineage>
</organism>
<evidence type="ECO:0000313" key="3">
    <source>
        <dbReference type="EMBL" id="QDU18577.1"/>
    </source>
</evidence>
<sequence precursor="true">MTRSMRTAAAALMVGGLAATGCHGTGGHAGKSDQPEGWTRYYNAVDPCYPERYNAQARAHTLAPFAAQVNNGNVLEATVWNWHFDTSSDKLNPAGQAKLDAIAQKRPHPDSKVYLQVARDIPAYGAGGLDTVGARRDELTAKRAETIRKYMAAQPTLQAVAYEIHVIDAPVPGMPAEFSARAYRGQATGYVGGVLSGGVGVQATGSGGVQSTNSPSSGGSPGAPGGPSSGGPSSGGTGPNY</sequence>
<feature type="compositionally biased region" description="Gly residues" evidence="1">
    <location>
        <begin position="219"/>
        <end position="241"/>
    </location>
</feature>
<keyword evidence="4" id="KW-1185">Reference proteome</keyword>
<dbReference type="EMBL" id="CP036273">
    <property type="protein sequence ID" value="QDU18577.1"/>
    <property type="molecule type" value="Genomic_DNA"/>
</dbReference>
<protein>
    <recommendedName>
        <fullName evidence="5">OmpA family protein</fullName>
    </recommendedName>
</protein>
<gene>
    <name evidence="3" type="ORF">ETAA1_04690</name>
</gene>
<name>A0A517XM41_9BACT</name>
<dbReference type="AlphaFoldDB" id="A0A517XM41"/>
<proteinExistence type="predicted"/>
<accession>A0A517XM41</accession>
<dbReference type="RefSeq" id="WP_145233963.1">
    <property type="nucleotide sequence ID" value="NZ_CP036273.1"/>
</dbReference>
<reference evidence="3 4" key="1">
    <citation type="submission" date="2019-02" db="EMBL/GenBank/DDBJ databases">
        <title>Deep-cultivation of Planctomycetes and their phenomic and genomic characterization uncovers novel biology.</title>
        <authorList>
            <person name="Wiegand S."/>
            <person name="Jogler M."/>
            <person name="Boedeker C."/>
            <person name="Pinto D."/>
            <person name="Vollmers J."/>
            <person name="Rivas-Marin E."/>
            <person name="Kohn T."/>
            <person name="Peeters S.H."/>
            <person name="Heuer A."/>
            <person name="Rast P."/>
            <person name="Oberbeckmann S."/>
            <person name="Bunk B."/>
            <person name="Jeske O."/>
            <person name="Meyerdierks A."/>
            <person name="Storesund J.E."/>
            <person name="Kallscheuer N."/>
            <person name="Luecker S."/>
            <person name="Lage O.M."/>
            <person name="Pohl T."/>
            <person name="Merkel B.J."/>
            <person name="Hornburger P."/>
            <person name="Mueller R.-W."/>
            <person name="Bruemmer F."/>
            <person name="Labrenz M."/>
            <person name="Spormann A.M."/>
            <person name="Op den Camp H."/>
            <person name="Overmann J."/>
            <person name="Amann R."/>
            <person name="Jetten M.S.M."/>
            <person name="Mascher T."/>
            <person name="Medema M.H."/>
            <person name="Devos D.P."/>
            <person name="Kaster A.-K."/>
            <person name="Ovreas L."/>
            <person name="Rohde M."/>
            <person name="Galperin M.Y."/>
            <person name="Jogler C."/>
        </authorList>
    </citation>
    <scope>NUCLEOTIDE SEQUENCE [LARGE SCALE GENOMIC DNA]</scope>
    <source>
        <strain evidence="3 4">ETA_A1</strain>
    </source>
</reference>
<feature type="signal peptide" evidence="2">
    <location>
        <begin position="1"/>
        <end position="24"/>
    </location>
</feature>
<feature type="chain" id="PRO_5021796222" description="OmpA family protein" evidence="2">
    <location>
        <begin position="25"/>
        <end position="241"/>
    </location>
</feature>
<dbReference type="OrthoDB" id="289360at2"/>
<evidence type="ECO:0000256" key="1">
    <source>
        <dbReference type="SAM" id="MobiDB-lite"/>
    </source>
</evidence>
<feature type="region of interest" description="Disordered" evidence="1">
    <location>
        <begin position="203"/>
        <end position="241"/>
    </location>
</feature>
<dbReference type="Proteomes" id="UP000319576">
    <property type="component" value="Chromosome"/>
</dbReference>
<dbReference type="PROSITE" id="PS51257">
    <property type="entry name" value="PROKAR_LIPOPROTEIN"/>
    <property type="match status" value="1"/>
</dbReference>